<dbReference type="RefSeq" id="WP_001196997.1">
    <property type="nucleotide sequence ID" value="NZ_JEWH01000062.1"/>
</dbReference>
<evidence type="ECO:0000259" key="1">
    <source>
        <dbReference type="Pfam" id="PF03412"/>
    </source>
</evidence>
<evidence type="ECO:0000313" key="3">
    <source>
        <dbReference type="Proteomes" id="UP000020595"/>
    </source>
</evidence>
<dbReference type="Proteomes" id="UP000020595">
    <property type="component" value="Unassembled WGS sequence"/>
</dbReference>
<dbReference type="GO" id="GO:0005524">
    <property type="term" value="F:ATP binding"/>
    <property type="evidence" value="ECO:0007669"/>
    <property type="project" value="InterPro"/>
</dbReference>
<evidence type="ECO:0000313" key="2">
    <source>
        <dbReference type="EMBL" id="EXB04057.1"/>
    </source>
</evidence>
<comment type="caution">
    <text evidence="2">The sequence shown here is derived from an EMBL/GenBank/DDBJ whole genome shotgun (WGS) entry which is preliminary data.</text>
</comment>
<proteinExistence type="predicted"/>
<dbReference type="Pfam" id="PF03412">
    <property type="entry name" value="Peptidase_C39"/>
    <property type="match status" value="1"/>
</dbReference>
<protein>
    <submittedName>
        <fullName evidence="2">Peptidase C39 family protein</fullName>
    </submittedName>
</protein>
<dbReference type="GO" id="GO:0008233">
    <property type="term" value="F:peptidase activity"/>
    <property type="evidence" value="ECO:0007669"/>
    <property type="project" value="InterPro"/>
</dbReference>
<name>A0A009HIU5_ACIB9</name>
<reference evidence="2 3" key="1">
    <citation type="submission" date="2014-02" db="EMBL/GenBank/DDBJ databases">
        <title>Comparative genomics and transcriptomics to identify genetic mechanisms underlying the emergence of carbapenem resistant Acinetobacter baumannii (CRAb).</title>
        <authorList>
            <person name="Harris A.D."/>
            <person name="Johnson K.J."/>
            <person name="George J."/>
            <person name="Shefchek K."/>
            <person name="Daugherty S.C."/>
            <person name="Parankush S."/>
            <person name="Sadzewicz L."/>
            <person name="Tallon L."/>
            <person name="Sengamalay N."/>
            <person name="Hazen T.H."/>
            <person name="Rasko D.A."/>
        </authorList>
    </citation>
    <scope>NUCLEOTIDE SEQUENCE [LARGE SCALE GENOMIC DNA]</scope>
    <source>
        <strain evidence="2 3">1295743</strain>
    </source>
</reference>
<gene>
    <name evidence="2" type="ORF">J512_3501</name>
</gene>
<sequence length="178" mass="19875">MALNIPESLATLEANCGLFAVWMVLQHHGVQIDVAELIKVCRYDDEGTYTIALAVALKKLGFEVSFHSDHDPNISPSERMSYKEAKILKIPTGPALSYQDIQTETQNGKMVIVYYDTLEGVGNQSLIYSIDQNEICFFDSFEPMSAAVFENQRKAEGICRQAVVIGDRNLNIHSTKLN</sequence>
<organism evidence="2 3">
    <name type="scientific">Acinetobacter baumannii (strain 1295743)</name>
    <dbReference type="NCBI Taxonomy" id="1310613"/>
    <lineage>
        <taxon>Bacteria</taxon>
        <taxon>Pseudomonadati</taxon>
        <taxon>Pseudomonadota</taxon>
        <taxon>Gammaproteobacteria</taxon>
        <taxon>Moraxellales</taxon>
        <taxon>Moraxellaceae</taxon>
        <taxon>Acinetobacter</taxon>
        <taxon>Acinetobacter calcoaceticus/baumannii complex</taxon>
    </lineage>
</organism>
<dbReference type="AlphaFoldDB" id="A0A009HIU5"/>
<dbReference type="PATRIC" id="fig|1310613.3.peg.3360"/>
<dbReference type="GO" id="GO:0016020">
    <property type="term" value="C:membrane"/>
    <property type="evidence" value="ECO:0007669"/>
    <property type="project" value="InterPro"/>
</dbReference>
<accession>A0A009HIU5</accession>
<dbReference type="EMBL" id="JEWH01000062">
    <property type="protein sequence ID" value="EXB04057.1"/>
    <property type="molecule type" value="Genomic_DNA"/>
</dbReference>
<dbReference type="Gene3D" id="3.90.70.10">
    <property type="entry name" value="Cysteine proteinases"/>
    <property type="match status" value="1"/>
</dbReference>
<dbReference type="InterPro" id="IPR005074">
    <property type="entry name" value="Peptidase_C39"/>
</dbReference>
<dbReference type="GO" id="GO:0006508">
    <property type="term" value="P:proteolysis"/>
    <property type="evidence" value="ECO:0007669"/>
    <property type="project" value="InterPro"/>
</dbReference>
<feature type="domain" description="Peptidase C39" evidence="1">
    <location>
        <begin position="13"/>
        <end position="66"/>
    </location>
</feature>